<dbReference type="PROSITE" id="PS51464">
    <property type="entry name" value="SIS"/>
    <property type="match status" value="1"/>
</dbReference>
<dbReference type="PROSITE" id="PS01272">
    <property type="entry name" value="GCKR"/>
    <property type="match status" value="1"/>
</dbReference>
<dbReference type="FunFam" id="3.40.50.10490:FF:000014">
    <property type="entry name" value="N-acetylmuramic acid 6-phosphate etherase"/>
    <property type="match status" value="1"/>
</dbReference>
<accession>F7PRC6</accession>
<dbReference type="SUPFAM" id="SSF53697">
    <property type="entry name" value="SIS domain"/>
    <property type="match status" value="1"/>
</dbReference>
<dbReference type="RefSeq" id="WP_008824385.1">
    <property type="nucleotide sequence ID" value="NZ_AFNU02000008.1"/>
</dbReference>
<comment type="subunit">
    <text evidence="3">Homodimer.</text>
</comment>
<dbReference type="PANTHER" id="PTHR10088">
    <property type="entry name" value="GLUCOKINASE REGULATORY PROTEIN"/>
    <property type="match status" value="1"/>
</dbReference>
<dbReference type="EMBL" id="AFNU02000008">
    <property type="protein sequence ID" value="ERJ11748.1"/>
    <property type="molecule type" value="Genomic_DNA"/>
</dbReference>
<comment type="pathway">
    <text evidence="3">Amino-sugar metabolism; N-acetylmuramate degradation.</text>
</comment>
<name>F7PRC6_9MOLU</name>
<reference evidence="5 6" key="1">
    <citation type="journal article" date="2011" name="J. Bacteriol.">
        <title>Genome sequence of Haloplasma contractile, an unusual contractile bacterium from a deep-sea anoxic brine lake.</title>
        <authorList>
            <person name="Antunes A."/>
            <person name="Alam I."/>
            <person name="El Dorry H."/>
            <person name="Siam R."/>
            <person name="Robertson A."/>
            <person name="Bajic V.B."/>
            <person name="Stingl U."/>
        </authorList>
    </citation>
    <scope>NUCLEOTIDE SEQUENCE [LARGE SCALE GENOMIC DNA]</scope>
    <source>
        <strain evidence="5 6">SSD-17B</strain>
    </source>
</reference>
<dbReference type="UniPathway" id="UPA00342"/>
<dbReference type="CDD" id="cd05007">
    <property type="entry name" value="SIS_Etherase"/>
    <property type="match status" value="1"/>
</dbReference>
<sequence length="308" mass="33395">MVDLQNITTEKRNTNTRNIDTLSTLEIVKKINEEDKSVPHSVEKSLPQIAKLIDEVVDKFQKGGRLIYMGAGTSGRIGVLDASECPPTFSTDHNMVTALIAGGQQAMTVAVEGAEDSKELAAEDLKKINVSSNDIVIGITASGRTPYAVGGVEYANEIGVTTGCITTSSNSEIAEKAKFPVEAITGAEPLTGSTRMKSGTAQKLICNMVSTTSMIKLGKVYENLMIDVQQNNKKLVSRAVRIVTEITGLTNQEAMEYLQKYKEVKPAIFAILTGVKDEQEIIMYLDSAKGHLRNAIHLYGTEHKEEAV</sequence>
<feature type="active site" evidence="3">
    <location>
        <position position="115"/>
    </location>
</feature>
<dbReference type="InterPro" id="IPR046348">
    <property type="entry name" value="SIS_dom_sf"/>
</dbReference>
<dbReference type="InterPro" id="IPR005486">
    <property type="entry name" value="Glucokinase_regulatory_CS"/>
</dbReference>
<comment type="miscellaneous">
    <text evidence="3">A lyase-type mechanism (elimination/hydration) is suggested for the cleavage of the lactyl ether bond of MurNAc 6-phosphate, with the formation of an alpha,beta-unsaturated aldehyde intermediate with (E)-stereochemistry, followed by the syn addition of water to give product.</text>
</comment>
<dbReference type="InterPro" id="IPR001347">
    <property type="entry name" value="SIS_dom"/>
</dbReference>
<evidence type="ECO:0000259" key="4">
    <source>
        <dbReference type="PROSITE" id="PS51464"/>
    </source>
</evidence>
<reference evidence="5 6" key="2">
    <citation type="journal article" date="2013" name="PLoS ONE">
        <title>INDIGO - INtegrated Data Warehouse of MIcrobial GenOmes with Examples from the Red Sea Extremophiles.</title>
        <authorList>
            <person name="Alam I."/>
            <person name="Antunes A."/>
            <person name="Kamau A.A."/>
            <person name="Ba Alawi W."/>
            <person name="Kalkatawi M."/>
            <person name="Stingl U."/>
            <person name="Bajic V.B."/>
        </authorList>
    </citation>
    <scope>NUCLEOTIDE SEQUENCE [LARGE SCALE GENOMIC DNA]</scope>
    <source>
        <strain evidence="5 6">SSD-17B</strain>
    </source>
</reference>
<dbReference type="Gene3D" id="1.10.8.1080">
    <property type="match status" value="1"/>
</dbReference>
<comment type="catalytic activity">
    <reaction evidence="3">
        <text>N-acetyl-D-muramate 6-phosphate + H2O = N-acetyl-D-glucosamine 6-phosphate + (R)-lactate</text>
        <dbReference type="Rhea" id="RHEA:26410"/>
        <dbReference type="ChEBI" id="CHEBI:15377"/>
        <dbReference type="ChEBI" id="CHEBI:16004"/>
        <dbReference type="ChEBI" id="CHEBI:57513"/>
        <dbReference type="ChEBI" id="CHEBI:58722"/>
        <dbReference type="EC" id="4.2.1.126"/>
    </reaction>
</comment>
<evidence type="ECO:0000256" key="3">
    <source>
        <dbReference type="HAMAP-Rule" id="MF_00068"/>
    </source>
</evidence>
<keyword evidence="6" id="KW-1185">Reference proteome</keyword>
<protein>
    <recommendedName>
        <fullName evidence="3">N-acetylmuramic acid 6-phosphate etherase</fullName>
        <shortName evidence="3">MurNAc-6-P etherase</shortName>
        <ecNumber evidence="3">4.2.1.126</ecNumber>
    </recommendedName>
    <alternativeName>
        <fullName evidence="3">N-acetylmuramic acid 6-phosphate hydrolase</fullName>
    </alternativeName>
    <alternativeName>
        <fullName evidence="3">N-acetylmuramic acid 6-phosphate lyase</fullName>
    </alternativeName>
</protein>
<dbReference type="EC" id="4.2.1.126" evidence="3"/>
<dbReference type="GO" id="GO:0046348">
    <property type="term" value="P:amino sugar catabolic process"/>
    <property type="evidence" value="ECO:0007669"/>
    <property type="project" value="InterPro"/>
</dbReference>
<dbReference type="OrthoDB" id="9813395at2"/>
<dbReference type="eggNOG" id="COG2103">
    <property type="taxonomic scope" value="Bacteria"/>
</dbReference>
<dbReference type="NCBIfam" id="TIGR00274">
    <property type="entry name" value="N-acetylmuramic acid 6-phosphate etherase"/>
    <property type="match status" value="1"/>
</dbReference>
<dbReference type="NCBIfam" id="NF003915">
    <property type="entry name" value="PRK05441.1"/>
    <property type="match status" value="1"/>
</dbReference>
<dbReference type="PANTHER" id="PTHR10088:SF4">
    <property type="entry name" value="GLUCOKINASE REGULATORY PROTEIN"/>
    <property type="match status" value="1"/>
</dbReference>
<dbReference type="InterPro" id="IPR005488">
    <property type="entry name" value="Etherase_MurQ"/>
</dbReference>
<dbReference type="GO" id="GO:0097173">
    <property type="term" value="P:N-acetylmuramic acid catabolic process"/>
    <property type="evidence" value="ECO:0007669"/>
    <property type="project" value="UniProtKB-UniPathway"/>
</dbReference>
<comment type="caution">
    <text evidence="5">The sequence shown here is derived from an EMBL/GenBank/DDBJ whole genome shotgun (WGS) entry which is preliminary data.</text>
</comment>
<evidence type="ECO:0000256" key="2">
    <source>
        <dbReference type="ARBA" id="ARBA00023277"/>
    </source>
</evidence>
<keyword evidence="2 3" id="KW-0119">Carbohydrate metabolism</keyword>
<organism evidence="5 6">
    <name type="scientific">Haloplasma contractile SSD-17B</name>
    <dbReference type="NCBI Taxonomy" id="1033810"/>
    <lineage>
        <taxon>Bacteria</taxon>
        <taxon>Bacillati</taxon>
        <taxon>Mycoplasmatota</taxon>
        <taxon>Mollicutes</taxon>
        <taxon>Haloplasmatales</taxon>
        <taxon>Haloplasmataceae</taxon>
        <taxon>Haloplasma</taxon>
    </lineage>
</organism>
<keyword evidence="1 3" id="KW-0456">Lyase</keyword>
<dbReference type="FunCoup" id="F7PRC6">
    <property type="interactions" value="76"/>
</dbReference>
<dbReference type="GO" id="GO:0097367">
    <property type="term" value="F:carbohydrate derivative binding"/>
    <property type="evidence" value="ECO:0007669"/>
    <property type="project" value="InterPro"/>
</dbReference>
<dbReference type="InterPro" id="IPR040190">
    <property type="entry name" value="MURQ/GCKR"/>
</dbReference>
<dbReference type="STRING" id="1033810.HLPCO_002231"/>
<dbReference type="HAMAP" id="MF_00068">
    <property type="entry name" value="MurQ"/>
    <property type="match status" value="1"/>
</dbReference>
<evidence type="ECO:0000256" key="1">
    <source>
        <dbReference type="ARBA" id="ARBA00023239"/>
    </source>
</evidence>
<dbReference type="GO" id="GO:0016835">
    <property type="term" value="F:carbon-oxygen lyase activity"/>
    <property type="evidence" value="ECO:0007669"/>
    <property type="project" value="UniProtKB-UniRule"/>
</dbReference>
<feature type="domain" description="SIS" evidence="4">
    <location>
        <begin position="56"/>
        <end position="219"/>
    </location>
</feature>
<feature type="active site" description="Proton donor" evidence="3">
    <location>
        <position position="84"/>
    </location>
</feature>
<comment type="similarity">
    <text evidence="3">Belongs to the GCKR-like family. MurNAc-6-P etherase subfamily.</text>
</comment>
<evidence type="ECO:0000313" key="5">
    <source>
        <dbReference type="EMBL" id="ERJ11748.1"/>
    </source>
</evidence>
<comment type="function">
    <text evidence="3">Specifically catalyzes the cleavage of the D-lactyl ether substituent of MurNAc 6-phosphate, producing GlcNAc 6-phosphate and D-lactate.</text>
</comment>
<dbReference type="Gene3D" id="3.40.50.10490">
    <property type="entry name" value="Glucose-6-phosphate isomerase like protein, domain 1"/>
    <property type="match status" value="1"/>
</dbReference>
<evidence type="ECO:0000313" key="6">
    <source>
        <dbReference type="Proteomes" id="UP000005707"/>
    </source>
</evidence>
<dbReference type="Pfam" id="PF22645">
    <property type="entry name" value="GKRP_SIS_N"/>
    <property type="match status" value="1"/>
</dbReference>
<dbReference type="Pfam" id="PF20741">
    <property type="entry name" value="GKRP-like_C"/>
    <property type="match status" value="1"/>
</dbReference>
<dbReference type="InParanoid" id="F7PRC6"/>
<dbReference type="AlphaFoldDB" id="F7PRC6"/>
<gene>
    <name evidence="5" type="primary">murQ2</name>
    <name evidence="3" type="synonym">murQ</name>
    <name evidence="5" type="ORF">HLPCO_002231</name>
</gene>
<proteinExistence type="inferred from homology"/>
<dbReference type="NCBIfam" id="NF009222">
    <property type="entry name" value="PRK12570.1"/>
    <property type="match status" value="1"/>
</dbReference>
<dbReference type="GO" id="GO:0016803">
    <property type="term" value="F:ether hydrolase activity"/>
    <property type="evidence" value="ECO:0007669"/>
    <property type="project" value="TreeGrafter"/>
</dbReference>
<dbReference type="GO" id="GO:0009254">
    <property type="term" value="P:peptidoglycan turnover"/>
    <property type="evidence" value="ECO:0007669"/>
    <property type="project" value="TreeGrafter"/>
</dbReference>
<dbReference type="Proteomes" id="UP000005707">
    <property type="component" value="Unassembled WGS sequence"/>
</dbReference>